<comment type="caution">
    <text evidence="1">The sequence shown here is derived from an EMBL/GenBank/DDBJ whole genome shotgun (WGS) entry which is preliminary data.</text>
</comment>
<protein>
    <submittedName>
        <fullName evidence="1">Uncharacterized protein</fullName>
    </submittedName>
</protein>
<name>A0A0C9QCG2_LACPA</name>
<reference evidence="2" key="1">
    <citation type="submission" date="2014-05" db="EMBL/GenBank/DDBJ databases">
        <title>Whole genome sequencing of Lactobacillus casei NRIC0644.</title>
        <authorList>
            <person name="Atarashi H."/>
            <person name="Yoshida Y."/>
            <person name="Fujimura S."/>
            <person name="Tanaka N."/>
            <person name="Shiwa Y."/>
            <person name="Yoshikawa H."/>
            <person name="Okada S."/>
            <person name="Nakagawa J."/>
        </authorList>
    </citation>
    <scope>NUCLEOTIDE SEQUENCE [LARGE SCALE GENOMIC DNA]</scope>
    <source>
        <strain evidence="2">NRIC0644</strain>
    </source>
</reference>
<dbReference type="AlphaFoldDB" id="A0A0C9QCG2"/>
<evidence type="ECO:0000313" key="2">
    <source>
        <dbReference type="Proteomes" id="UP000032552"/>
    </source>
</evidence>
<organism evidence="1 2">
    <name type="scientific">Lacticaseibacillus paracasei NRIC 0644</name>
    <dbReference type="NCBI Taxonomy" id="1435038"/>
    <lineage>
        <taxon>Bacteria</taxon>
        <taxon>Bacillati</taxon>
        <taxon>Bacillota</taxon>
        <taxon>Bacilli</taxon>
        <taxon>Lactobacillales</taxon>
        <taxon>Lactobacillaceae</taxon>
        <taxon>Lacticaseibacillus</taxon>
    </lineage>
</organism>
<dbReference type="RefSeq" id="WP_045624294.1">
    <property type="nucleotide sequence ID" value="NZ_BAYM01000240.1"/>
</dbReference>
<dbReference type="EMBL" id="BAYM01000240">
    <property type="protein sequence ID" value="GAN37487.1"/>
    <property type="molecule type" value="Genomic_DNA"/>
</dbReference>
<evidence type="ECO:0000313" key="1">
    <source>
        <dbReference type="EMBL" id="GAN37487.1"/>
    </source>
</evidence>
<dbReference type="Proteomes" id="UP000032552">
    <property type="component" value="Unassembled WGS sequence"/>
</dbReference>
<accession>A0A0C9QCG2</accession>
<proteinExistence type="predicted"/>
<sequence length="77" mass="9156">MNGKEFEALLDDVKNQLKTIRMYANTGDDGNAHGYEDDLYWFVMNAIREKNMTMEQAKQLINESFKARDIDFSHWYE</sequence>
<gene>
    <name evidence="1" type="ORF">LC0644_2076</name>
</gene>